<accession>A0A8A7K827</accession>
<dbReference type="InterPro" id="IPR050623">
    <property type="entry name" value="Glucan_succinyl_AcylTrfase"/>
</dbReference>
<feature type="domain" description="Acyltransferase 3" evidence="2">
    <location>
        <begin position="11"/>
        <end position="366"/>
    </location>
</feature>
<dbReference type="AlphaFoldDB" id="A0A8A7K827"/>
<feature type="transmembrane region" description="Helical" evidence="1">
    <location>
        <begin position="12"/>
        <end position="33"/>
    </location>
</feature>
<reference evidence="3" key="1">
    <citation type="submission" date="2019-12" db="EMBL/GenBank/DDBJ databases">
        <authorList>
            <person name="zhang j."/>
            <person name="sun C.M."/>
        </authorList>
    </citation>
    <scope>NUCLEOTIDE SEQUENCE</scope>
    <source>
        <strain evidence="3">NS-1</strain>
    </source>
</reference>
<keyword evidence="1" id="KW-1133">Transmembrane helix</keyword>
<keyword evidence="1" id="KW-0472">Membrane</keyword>
<keyword evidence="1" id="KW-0812">Transmembrane</keyword>
<dbReference type="PANTHER" id="PTHR36927">
    <property type="entry name" value="BLR4337 PROTEIN"/>
    <property type="match status" value="1"/>
</dbReference>
<keyword evidence="3" id="KW-0808">Transferase</keyword>
<organism evidence="3 4">
    <name type="scientific">Iocasia fonsfrigidae</name>
    <dbReference type="NCBI Taxonomy" id="2682810"/>
    <lineage>
        <taxon>Bacteria</taxon>
        <taxon>Bacillati</taxon>
        <taxon>Bacillota</taxon>
        <taxon>Clostridia</taxon>
        <taxon>Halanaerobiales</taxon>
        <taxon>Halanaerobiaceae</taxon>
        <taxon>Iocasia</taxon>
    </lineage>
</organism>
<keyword evidence="4" id="KW-1185">Reference proteome</keyword>
<feature type="transmembrane region" description="Helical" evidence="1">
    <location>
        <begin position="352"/>
        <end position="370"/>
    </location>
</feature>
<dbReference type="Proteomes" id="UP000665020">
    <property type="component" value="Chromosome"/>
</dbReference>
<proteinExistence type="predicted"/>
<feature type="transmembrane region" description="Helical" evidence="1">
    <location>
        <begin position="325"/>
        <end position="346"/>
    </location>
</feature>
<dbReference type="RefSeq" id="WP_230869493.1">
    <property type="nucleotide sequence ID" value="NZ_CP046640.1"/>
</dbReference>
<dbReference type="Pfam" id="PF01757">
    <property type="entry name" value="Acyl_transf_3"/>
    <property type="match status" value="1"/>
</dbReference>
<protein>
    <submittedName>
        <fullName evidence="3">Acyltransferase family protein</fullName>
    </submittedName>
</protein>
<dbReference type="KEGG" id="ifn:GM661_07780"/>
<name>A0A8A7K827_9FIRM</name>
<dbReference type="GO" id="GO:0016747">
    <property type="term" value="F:acyltransferase activity, transferring groups other than amino-acyl groups"/>
    <property type="evidence" value="ECO:0007669"/>
    <property type="project" value="InterPro"/>
</dbReference>
<feature type="transmembrane region" description="Helical" evidence="1">
    <location>
        <begin position="246"/>
        <end position="267"/>
    </location>
</feature>
<gene>
    <name evidence="3" type="ORF">GM661_07780</name>
</gene>
<keyword evidence="3" id="KW-0012">Acyltransferase</keyword>
<feature type="transmembrane region" description="Helical" evidence="1">
    <location>
        <begin position="53"/>
        <end position="77"/>
    </location>
</feature>
<feature type="transmembrane region" description="Helical" evidence="1">
    <location>
        <begin position="282"/>
        <end position="304"/>
    </location>
</feature>
<dbReference type="EMBL" id="CP046640">
    <property type="protein sequence ID" value="QTL97886.1"/>
    <property type="molecule type" value="Genomic_DNA"/>
</dbReference>
<evidence type="ECO:0000256" key="1">
    <source>
        <dbReference type="SAM" id="Phobius"/>
    </source>
</evidence>
<feature type="transmembrane region" description="Helical" evidence="1">
    <location>
        <begin position="215"/>
        <end position="234"/>
    </location>
</feature>
<feature type="transmembrane region" description="Helical" evidence="1">
    <location>
        <begin position="150"/>
        <end position="167"/>
    </location>
</feature>
<evidence type="ECO:0000259" key="2">
    <source>
        <dbReference type="Pfam" id="PF01757"/>
    </source>
</evidence>
<dbReference type="PANTHER" id="PTHR36927:SF4">
    <property type="entry name" value="BLR5718 PROTEIN"/>
    <property type="match status" value="1"/>
</dbReference>
<feature type="transmembrane region" description="Helical" evidence="1">
    <location>
        <begin position="98"/>
        <end position="120"/>
    </location>
</feature>
<sequence>MHTIKSNYRDNYIDYLRLITIVAVVILHTVLTYSGIANWHYIEEQEMSDLSKLISALVVTFINGYSMGFLFLIAAYYTAKSYAKKGKKEYITGRLYRLGLPVLLFVLFIYPLTMYLLYIAGEKKVPKDNFLLYLKEYITTGQFLDSSGPLWFAFALLIFSIIYAMIGKKREVSAKHLPNTSIIILTIILVGTVSYLVRLVFPIGFEFLNMPLSNFAQHIASFIIGIKAYQYGWFNQVRYKVAKRWLIGSIVIGIISWLALIVLGGVIEHGDYILKGKLNWQSYVYAVWESFISFGMSVGLIGFFREKFNTESRLMVILSKNSFSVYVWHTLVLVAVSLLMRDLVIYPLVKMMLVAGTTLSLCFLLSHYVFRALPMLKKIM</sequence>
<evidence type="ECO:0000313" key="3">
    <source>
        <dbReference type="EMBL" id="QTL97886.1"/>
    </source>
</evidence>
<evidence type="ECO:0000313" key="4">
    <source>
        <dbReference type="Proteomes" id="UP000665020"/>
    </source>
</evidence>
<feature type="transmembrane region" description="Helical" evidence="1">
    <location>
        <begin position="179"/>
        <end position="203"/>
    </location>
</feature>
<dbReference type="InterPro" id="IPR002656">
    <property type="entry name" value="Acyl_transf_3_dom"/>
</dbReference>